<dbReference type="SUPFAM" id="SSF51735">
    <property type="entry name" value="NAD(P)-binding Rossmann-fold domains"/>
    <property type="match status" value="1"/>
</dbReference>
<dbReference type="EMBL" id="NEVS01000001">
    <property type="protein sequence ID" value="OZI66918.1"/>
    <property type="molecule type" value="Genomic_DNA"/>
</dbReference>
<name>A0A261UYE1_9BORD</name>
<dbReference type="InterPro" id="IPR002347">
    <property type="entry name" value="SDR_fam"/>
</dbReference>
<organism evidence="2 3">
    <name type="scientific">Bordetella genomosp. 11</name>
    <dbReference type="NCBI Taxonomy" id="1416808"/>
    <lineage>
        <taxon>Bacteria</taxon>
        <taxon>Pseudomonadati</taxon>
        <taxon>Pseudomonadota</taxon>
        <taxon>Betaproteobacteria</taxon>
        <taxon>Burkholderiales</taxon>
        <taxon>Alcaligenaceae</taxon>
        <taxon>Bordetella</taxon>
    </lineage>
</organism>
<evidence type="ECO:0000256" key="1">
    <source>
        <dbReference type="ARBA" id="ARBA00006484"/>
    </source>
</evidence>
<comment type="caution">
    <text evidence="2">The sequence shown here is derived from an EMBL/GenBank/DDBJ whole genome shotgun (WGS) entry which is preliminary data.</text>
</comment>
<proteinExistence type="inferred from homology"/>
<dbReference type="FunFam" id="3.40.50.720:FF:000084">
    <property type="entry name" value="Short-chain dehydrogenase reductase"/>
    <property type="match status" value="1"/>
</dbReference>
<sequence length="259" mass="26713">MSEATASESTNRPLSGRVAIVTGAARNIGRAIAVELGRQGADVVVNAQRSADEARETAALVEQAGGRALMHLADISNPEGAQSLVDAAVARFGRIDILVNNAAIRRESSFDELDWAQWREVTGVILDGAYLCAHAAAPWLRRSPAGAIVNIGGMSAHGGSAGRAHVIAAKMGLVGLTRGLAHDLSGDGVTVNCVVPGLIDTARGHSAQGTPAHHAKHSTLLGRRGTPQEVADLVAFLCGPKARYLTGQTMHANGGAYLG</sequence>
<dbReference type="PRINTS" id="PR00080">
    <property type="entry name" value="SDRFAMILY"/>
</dbReference>
<dbReference type="InterPro" id="IPR050259">
    <property type="entry name" value="SDR"/>
</dbReference>
<dbReference type="PANTHER" id="PTHR42879">
    <property type="entry name" value="3-OXOACYL-(ACYL-CARRIER-PROTEIN) REDUCTASE"/>
    <property type="match status" value="1"/>
</dbReference>
<dbReference type="AlphaFoldDB" id="A0A261UYE1"/>
<protein>
    <submittedName>
        <fullName evidence="2">Short-chain dehydrogenase</fullName>
    </submittedName>
</protein>
<dbReference type="Gene3D" id="3.40.50.720">
    <property type="entry name" value="NAD(P)-binding Rossmann-like Domain"/>
    <property type="match status" value="1"/>
</dbReference>
<dbReference type="Pfam" id="PF13561">
    <property type="entry name" value="adh_short_C2"/>
    <property type="match status" value="1"/>
</dbReference>
<accession>A0A261UYE1</accession>
<dbReference type="PANTHER" id="PTHR42879:SF2">
    <property type="entry name" value="3-OXOACYL-[ACYL-CARRIER-PROTEIN] REDUCTASE FABG"/>
    <property type="match status" value="1"/>
</dbReference>
<comment type="similarity">
    <text evidence="1">Belongs to the short-chain dehydrogenases/reductases (SDR) family.</text>
</comment>
<dbReference type="Proteomes" id="UP000215767">
    <property type="component" value="Unassembled WGS sequence"/>
</dbReference>
<dbReference type="PRINTS" id="PR00081">
    <property type="entry name" value="GDHRDH"/>
</dbReference>
<dbReference type="OrthoDB" id="9786435at2"/>
<evidence type="ECO:0000313" key="2">
    <source>
        <dbReference type="EMBL" id="OZI66918.1"/>
    </source>
</evidence>
<dbReference type="InterPro" id="IPR036291">
    <property type="entry name" value="NAD(P)-bd_dom_sf"/>
</dbReference>
<gene>
    <name evidence="2" type="ORF">CAL28_04160</name>
</gene>
<evidence type="ECO:0000313" key="3">
    <source>
        <dbReference type="Proteomes" id="UP000215767"/>
    </source>
</evidence>
<keyword evidence="3" id="KW-1185">Reference proteome</keyword>
<reference evidence="3" key="1">
    <citation type="submission" date="2017-05" db="EMBL/GenBank/DDBJ databases">
        <title>Complete and WGS of Bordetella genogroups.</title>
        <authorList>
            <person name="Spilker T."/>
            <person name="Lipuma J."/>
        </authorList>
    </citation>
    <scope>NUCLEOTIDE SEQUENCE [LARGE SCALE GENOMIC DNA]</scope>
    <source>
        <strain evidence="3">AU8856</strain>
    </source>
</reference>